<dbReference type="InterPro" id="IPR003594">
    <property type="entry name" value="HATPase_dom"/>
</dbReference>
<keyword evidence="6" id="KW-0902">Two-component regulatory system</keyword>
<dbReference type="InterPro" id="IPR036890">
    <property type="entry name" value="HATPase_C_sf"/>
</dbReference>
<evidence type="ECO:0000259" key="7">
    <source>
        <dbReference type="PROSITE" id="PS50109"/>
    </source>
</evidence>
<dbReference type="GO" id="GO:0000160">
    <property type="term" value="P:phosphorelay signal transduction system"/>
    <property type="evidence" value="ECO:0007669"/>
    <property type="project" value="UniProtKB-KW"/>
</dbReference>
<dbReference type="SMART" id="SM00387">
    <property type="entry name" value="HATPase_c"/>
    <property type="match status" value="1"/>
</dbReference>
<dbReference type="FunFam" id="3.30.565.10:FF:000006">
    <property type="entry name" value="Sensor histidine kinase WalK"/>
    <property type="match status" value="1"/>
</dbReference>
<dbReference type="PANTHER" id="PTHR43711">
    <property type="entry name" value="TWO-COMPONENT HISTIDINE KINASE"/>
    <property type="match status" value="1"/>
</dbReference>
<dbReference type="PANTHER" id="PTHR43711:SF26">
    <property type="entry name" value="SENSOR HISTIDINE KINASE RCSC"/>
    <property type="match status" value="1"/>
</dbReference>
<proteinExistence type="predicted"/>
<organism evidence="8 9">
    <name type="scientific">Gomphosphaeria aponina SAG 52.96 = DSM 107014</name>
    <dbReference type="NCBI Taxonomy" id="1521640"/>
    <lineage>
        <taxon>Bacteria</taxon>
        <taxon>Bacillati</taxon>
        <taxon>Cyanobacteriota</taxon>
        <taxon>Cyanophyceae</taxon>
        <taxon>Oscillatoriophycideae</taxon>
        <taxon>Chroococcales</taxon>
        <taxon>Gomphosphaeriaceae</taxon>
        <taxon>Gomphosphaeria</taxon>
    </lineage>
</organism>
<evidence type="ECO:0000256" key="1">
    <source>
        <dbReference type="ARBA" id="ARBA00000085"/>
    </source>
</evidence>
<dbReference type="GO" id="GO:0004673">
    <property type="term" value="F:protein histidine kinase activity"/>
    <property type="evidence" value="ECO:0007669"/>
    <property type="project" value="UniProtKB-EC"/>
</dbReference>
<gene>
    <name evidence="8" type="ORF">DSM107014_05475</name>
</gene>
<reference evidence="8" key="1">
    <citation type="submission" date="2021-02" db="EMBL/GenBank/DDBJ databases">
        <title>Metagenome analyses of Stigonema ocellatum DSM 106950, Chlorogloea purpurea SAG 13.99 and Gomphosphaeria aponina DSM 107014.</title>
        <authorList>
            <person name="Marter P."/>
            <person name="Huang S."/>
        </authorList>
    </citation>
    <scope>NUCLEOTIDE SEQUENCE</scope>
    <source>
        <strain evidence="8">JP213</strain>
    </source>
</reference>
<evidence type="ECO:0000256" key="2">
    <source>
        <dbReference type="ARBA" id="ARBA00012438"/>
    </source>
</evidence>
<feature type="domain" description="Histidine kinase" evidence="7">
    <location>
        <begin position="1"/>
        <end position="177"/>
    </location>
</feature>
<accession>A0A941GP91</accession>
<dbReference type="InterPro" id="IPR005467">
    <property type="entry name" value="His_kinase_dom"/>
</dbReference>
<dbReference type="Gene3D" id="3.30.565.10">
    <property type="entry name" value="Histidine kinase-like ATPase, C-terminal domain"/>
    <property type="match status" value="1"/>
</dbReference>
<evidence type="ECO:0000313" key="8">
    <source>
        <dbReference type="EMBL" id="MBR8827347.1"/>
    </source>
</evidence>
<dbReference type="EC" id="2.7.13.3" evidence="2"/>
<dbReference type="SUPFAM" id="SSF55874">
    <property type="entry name" value="ATPase domain of HSP90 chaperone/DNA topoisomerase II/histidine kinase"/>
    <property type="match status" value="1"/>
</dbReference>
<evidence type="ECO:0000256" key="3">
    <source>
        <dbReference type="ARBA" id="ARBA00022553"/>
    </source>
</evidence>
<dbReference type="AlphaFoldDB" id="A0A941GP91"/>
<evidence type="ECO:0000256" key="4">
    <source>
        <dbReference type="ARBA" id="ARBA00022679"/>
    </source>
</evidence>
<dbReference type="InterPro" id="IPR050736">
    <property type="entry name" value="Sensor_HK_Regulatory"/>
</dbReference>
<keyword evidence="3" id="KW-0597">Phosphoprotein</keyword>
<comment type="caution">
    <text evidence="8">The sequence shown here is derived from an EMBL/GenBank/DDBJ whole genome shotgun (WGS) entry which is preliminary data.</text>
</comment>
<dbReference type="PRINTS" id="PR00344">
    <property type="entry name" value="BCTRLSENSOR"/>
</dbReference>
<evidence type="ECO:0000313" key="9">
    <source>
        <dbReference type="Proteomes" id="UP000767446"/>
    </source>
</evidence>
<dbReference type="Pfam" id="PF02518">
    <property type="entry name" value="HATPase_c"/>
    <property type="match status" value="1"/>
</dbReference>
<keyword evidence="5 8" id="KW-0418">Kinase</keyword>
<protein>
    <recommendedName>
        <fullName evidence="2">histidine kinase</fullName>
        <ecNumber evidence="2">2.7.13.3</ecNumber>
    </recommendedName>
</protein>
<name>A0A941GP91_9CHRO</name>
<dbReference type="Proteomes" id="UP000767446">
    <property type="component" value="Unassembled WGS sequence"/>
</dbReference>
<evidence type="ECO:0000256" key="6">
    <source>
        <dbReference type="ARBA" id="ARBA00023012"/>
    </source>
</evidence>
<sequence>MYFMLIKKLRRHRHLLDLARADSGSIHFYLEPIILNELVTEIGGMAQQYNNRTINIETGAEKVIIKADINRLKQVLLNLIDNGVKYSEKEITIKVEKIKETAIIQVSDRGSGIPLAQQNRIFERFYRLDEAKCRNTGGTGLGLSIVKTLVEGMGGKISLRSQLGEGSSFIISFPVYCENLLC</sequence>
<keyword evidence="4" id="KW-0808">Transferase</keyword>
<comment type="catalytic activity">
    <reaction evidence="1">
        <text>ATP + protein L-histidine = ADP + protein N-phospho-L-histidine.</text>
        <dbReference type="EC" id="2.7.13.3"/>
    </reaction>
</comment>
<dbReference type="EMBL" id="JADQBC010000027">
    <property type="protein sequence ID" value="MBR8827347.1"/>
    <property type="molecule type" value="Genomic_DNA"/>
</dbReference>
<dbReference type="PROSITE" id="PS50109">
    <property type="entry name" value="HIS_KIN"/>
    <property type="match status" value="1"/>
</dbReference>
<evidence type="ECO:0000256" key="5">
    <source>
        <dbReference type="ARBA" id="ARBA00022777"/>
    </source>
</evidence>
<dbReference type="InterPro" id="IPR004358">
    <property type="entry name" value="Sig_transdc_His_kin-like_C"/>
</dbReference>